<proteinExistence type="predicted"/>
<evidence type="ECO:0000313" key="2">
    <source>
        <dbReference type="Proteomes" id="UP000306272"/>
    </source>
</evidence>
<comment type="caution">
    <text evidence="1">The sequence shown here is derived from an EMBL/GenBank/DDBJ whole genome shotgun (WGS) entry which is preliminary data.</text>
</comment>
<gene>
    <name evidence="1" type="ORF">FHG55_10480</name>
</gene>
<reference evidence="1" key="1">
    <citation type="submission" date="2019-06" db="EMBL/GenBank/DDBJ databases">
        <title>Pseudomonas-derived Butenolides : (Bio)synthesis of Styrolides.</title>
        <authorList>
            <person name="Klapper M."/>
            <person name="Chowdhury S."/>
            <person name="Stallforth P."/>
        </authorList>
    </citation>
    <scope>NUCLEOTIDE SEQUENCE [LARGE SCALE GENOMIC DNA]</scope>
    <source>
        <strain evidence="1">EC-S101</strain>
    </source>
</reference>
<keyword evidence="2" id="KW-1185">Reference proteome</keyword>
<protein>
    <submittedName>
        <fullName evidence="1">Uncharacterized protein</fullName>
    </submittedName>
</protein>
<dbReference type="EMBL" id="VDDB01000007">
    <property type="protein sequence ID" value="TNB97494.1"/>
    <property type="molecule type" value="Genomic_DNA"/>
</dbReference>
<dbReference type="Proteomes" id="UP000306272">
    <property type="component" value="Unassembled WGS sequence"/>
</dbReference>
<accession>A0A5C4L111</accession>
<name>A0A5C4L111_PSEJE</name>
<dbReference type="AlphaFoldDB" id="A0A5C4L111"/>
<sequence>MTQTSSLTDTKNQNLTLTTIISEHHAWRTLSGLQTNNYYVYRNAIHSGCHLQRTLFELRHPEVMICDLSNLEPAFNCMSNLQIVKTWHQINSAIDQSKLKDIRKILGDGLTPEIAISGPCKQKLFEFKTQLINKILPTSAKQKHPATTHPTIRGISKNRLLINTNDSTINFHNRFCAFYSAYISHEHWDNCLTLNTRYIYEDHPIWHKIKTLSKNKLFLLSAGLPLALGYLAATGDEKIFFSEIHRQNDASLLTRDSEFLDIFPHSEITNEPWLIIDKSYTGGSLRQAANMIRKKLGYDADIKTLALFPKTFSAFMSADYAVYGGKLFEVRLYASRLNRETWHTQLIAENSI</sequence>
<organism evidence="1 2">
    <name type="scientific">Pseudomonas jessenii</name>
    <dbReference type="NCBI Taxonomy" id="77298"/>
    <lineage>
        <taxon>Bacteria</taxon>
        <taxon>Pseudomonadati</taxon>
        <taxon>Pseudomonadota</taxon>
        <taxon>Gammaproteobacteria</taxon>
        <taxon>Pseudomonadales</taxon>
        <taxon>Pseudomonadaceae</taxon>
        <taxon>Pseudomonas</taxon>
    </lineage>
</organism>
<dbReference type="RefSeq" id="WP_139054356.1">
    <property type="nucleotide sequence ID" value="NZ_VDDB01000007.1"/>
</dbReference>
<evidence type="ECO:0000313" key="1">
    <source>
        <dbReference type="EMBL" id="TNB97494.1"/>
    </source>
</evidence>